<comment type="pathway">
    <text evidence="2">Protein modification; protein glycosylation.</text>
</comment>
<evidence type="ECO:0000256" key="5">
    <source>
        <dbReference type="ARBA" id="ARBA00022692"/>
    </source>
</evidence>
<evidence type="ECO:0000313" key="13">
    <source>
        <dbReference type="EMBL" id="CAF0718716.1"/>
    </source>
</evidence>
<evidence type="ECO:0000256" key="7">
    <source>
        <dbReference type="ARBA" id="ARBA00022989"/>
    </source>
</evidence>
<evidence type="ECO:0000256" key="9">
    <source>
        <dbReference type="ARBA" id="ARBA00023180"/>
    </source>
</evidence>
<dbReference type="GO" id="GO:0008375">
    <property type="term" value="F:acetylglucosaminyltransferase activity"/>
    <property type="evidence" value="ECO:0007669"/>
    <property type="project" value="TreeGrafter"/>
</dbReference>
<comment type="subcellular location">
    <subcellularLocation>
        <location evidence="1">Membrane</location>
        <topology evidence="1">Single-pass type II membrane protein</topology>
    </subcellularLocation>
</comment>
<evidence type="ECO:0000256" key="4">
    <source>
        <dbReference type="ARBA" id="ARBA00022679"/>
    </source>
</evidence>
<reference evidence="13" key="1">
    <citation type="submission" date="2021-02" db="EMBL/GenBank/DDBJ databases">
        <authorList>
            <person name="Nowell W R."/>
        </authorList>
    </citation>
    <scope>NUCLEOTIDE SEQUENCE</scope>
</reference>
<evidence type="ECO:0000313" key="14">
    <source>
        <dbReference type="Proteomes" id="UP000663860"/>
    </source>
</evidence>
<evidence type="ECO:0000256" key="6">
    <source>
        <dbReference type="ARBA" id="ARBA00022968"/>
    </source>
</evidence>
<dbReference type="AlphaFoldDB" id="A0A813MDL9"/>
<dbReference type="PANTHER" id="PTHR19297:SF181">
    <property type="entry name" value="PROTEIN XYLOSYLTRANSFERASE"/>
    <property type="match status" value="1"/>
</dbReference>
<keyword evidence="9" id="KW-0325">Glycoprotein</keyword>
<comment type="similarity">
    <text evidence="10">Belongs to the glycosyltransferase 14 family.</text>
</comment>
<proteinExistence type="inferred from homology"/>
<dbReference type="InterPro" id="IPR003406">
    <property type="entry name" value="Glyco_trans_14"/>
</dbReference>
<organism evidence="13 14">
    <name type="scientific">Adineta steineri</name>
    <dbReference type="NCBI Taxonomy" id="433720"/>
    <lineage>
        <taxon>Eukaryota</taxon>
        <taxon>Metazoa</taxon>
        <taxon>Spiralia</taxon>
        <taxon>Gnathifera</taxon>
        <taxon>Rotifera</taxon>
        <taxon>Eurotatoria</taxon>
        <taxon>Bdelloidea</taxon>
        <taxon>Adinetida</taxon>
        <taxon>Adinetidae</taxon>
        <taxon>Adineta</taxon>
    </lineage>
</organism>
<feature type="transmembrane region" description="Helical" evidence="12">
    <location>
        <begin position="12"/>
        <end position="31"/>
    </location>
</feature>
<dbReference type="PANTHER" id="PTHR19297">
    <property type="entry name" value="GLYCOSYLTRANSFERASE 14 FAMILY MEMBER"/>
    <property type="match status" value="1"/>
</dbReference>
<keyword evidence="5 12" id="KW-0812">Transmembrane</keyword>
<keyword evidence="3" id="KW-0328">Glycosyltransferase</keyword>
<name>A0A813MDL9_9BILA</name>
<keyword evidence="8 12" id="KW-0472">Membrane</keyword>
<keyword evidence="7 12" id="KW-1133">Transmembrane helix</keyword>
<feature type="region of interest" description="Disordered" evidence="11">
    <location>
        <begin position="284"/>
        <end position="304"/>
    </location>
</feature>
<sequence>MQFTVNRRLLRNNCIFFLFIFFVLEFVYITFFKEYDTHSSDIKFPSLDILSKENHNKILSNKSIFGYLQPFSYPVSCENLFESDSDELKHALALLSDLRNSSLISDQYYNITKEQCNIYRSQRFNEKFHHEDTTKNRQFSLAFSILMYENVEQFERLLRIIYRPQNFYCIHVDRDASPAILQGVKSIVQCFDNVILASKQEKVLYATFSRLQADLNCMHDLIQYPSWKYLLNVANTELPLKSNSELVKILSIYHGYNDIEGRWKSKNPHRTEYVWQVIDTVGGSDQHGSHLRKTNEKKKPPPGNMEIIKGSAYGAFSRAFIEFVHTSPIAKEFLDWSRDTYSPDEHYWATLNYNTHLHTPGGYKAKSDPANWTARFVNWGESNCYGRIIRGICVFGTVDLPTLFNRRELFANKFHLNADPIAYQCLEELIINKSKLDLPLNDATFYPKSDPANWTARFVNWGESNCYGRIIRGICVFGTVDLPTLFNRRELFANKFHLNADPIAYQCLEELIINKSKLDLPLNDATFYRRMPFLLPS</sequence>
<evidence type="ECO:0000256" key="10">
    <source>
        <dbReference type="ARBA" id="ARBA00038150"/>
    </source>
</evidence>
<evidence type="ECO:0000256" key="2">
    <source>
        <dbReference type="ARBA" id="ARBA00004922"/>
    </source>
</evidence>
<evidence type="ECO:0000256" key="11">
    <source>
        <dbReference type="SAM" id="MobiDB-lite"/>
    </source>
</evidence>
<evidence type="ECO:0000256" key="1">
    <source>
        <dbReference type="ARBA" id="ARBA00004606"/>
    </source>
</evidence>
<dbReference type="Pfam" id="PF02485">
    <property type="entry name" value="Branch"/>
    <property type="match status" value="1"/>
</dbReference>
<dbReference type="Proteomes" id="UP000663860">
    <property type="component" value="Unassembled WGS sequence"/>
</dbReference>
<evidence type="ECO:0000256" key="8">
    <source>
        <dbReference type="ARBA" id="ARBA00023136"/>
    </source>
</evidence>
<gene>
    <name evidence="13" type="ORF">IZO911_LOCUS1664</name>
</gene>
<dbReference type="EMBL" id="CAJNOE010000007">
    <property type="protein sequence ID" value="CAF0718716.1"/>
    <property type="molecule type" value="Genomic_DNA"/>
</dbReference>
<evidence type="ECO:0000256" key="12">
    <source>
        <dbReference type="SAM" id="Phobius"/>
    </source>
</evidence>
<evidence type="ECO:0000256" key="3">
    <source>
        <dbReference type="ARBA" id="ARBA00022676"/>
    </source>
</evidence>
<keyword evidence="6" id="KW-0735">Signal-anchor</keyword>
<keyword evidence="4" id="KW-0808">Transferase</keyword>
<accession>A0A813MDL9</accession>
<dbReference type="GO" id="GO:0016020">
    <property type="term" value="C:membrane"/>
    <property type="evidence" value="ECO:0007669"/>
    <property type="project" value="UniProtKB-SubCell"/>
</dbReference>
<protein>
    <submittedName>
        <fullName evidence="13">Uncharacterized protein</fullName>
    </submittedName>
</protein>
<comment type="caution">
    <text evidence="13">The sequence shown here is derived from an EMBL/GenBank/DDBJ whole genome shotgun (WGS) entry which is preliminary data.</text>
</comment>